<dbReference type="InterPro" id="IPR002102">
    <property type="entry name" value="Cohesin_dom"/>
</dbReference>
<dbReference type="InterPro" id="IPR008965">
    <property type="entry name" value="CBM2/CBM3_carb-bd_dom_sf"/>
</dbReference>
<sequence length="141" mass="14065">MRRIPGRTRALRAAAALLVSLLCAAPLTAARAAGEVALTVDTAQAAAAGEQVALSVHAADALTVDSLQFRINYDAAALRLVDEPAVGEALAGGIAISNTETAGVVGFAFACADGLSADGTLVTLTFEVLSQTGSAVVLTDV</sequence>
<dbReference type="SUPFAM" id="SSF49384">
    <property type="entry name" value="Carbohydrate-binding domain"/>
    <property type="match status" value="1"/>
</dbReference>
<feature type="signal peptide" evidence="1">
    <location>
        <begin position="1"/>
        <end position="29"/>
    </location>
</feature>
<accession>A0A9D1N3E3</accession>
<feature type="chain" id="PRO_5038985622" description="Cohesin domain-containing protein" evidence="1">
    <location>
        <begin position="30"/>
        <end position="141"/>
    </location>
</feature>
<feature type="domain" description="Cohesin" evidence="2">
    <location>
        <begin position="36"/>
        <end position="136"/>
    </location>
</feature>
<protein>
    <recommendedName>
        <fullName evidence="2">Cohesin domain-containing protein</fullName>
    </recommendedName>
</protein>
<proteinExistence type="predicted"/>
<evidence type="ECO:0000313" key="3">
    <source>
        <dbReference type="EMBL" id="HIU94009.1"/>
    </source>
</evidence>
<dbReference type="Proteomes" id="UP000824128">
    <property type="component" value="Unassembled WGS sequence"/>
</dbReference>
<organism evidence="3 4">
    <name type="scientific">Candidatus Aphodomorpha intestinavium</name>
    <dbReference type="NCBI Taxonomy" id="2840672"/>
    <lineage>
        <taxon>Bacteria</taxon>
        <taxon>Bacillati</taxon>
        <taxon>Bacillota</taxon>
        <taxon>Clostridia</taxon>
        <taxon>Eubacteriales</taxon>
        <taxon>Candidatus Aphodomorpha</taxon>
    </lineage>
</organism>
<dbReference type="GO" id="GO:0030246">
    <property type="term" value="F:carbohydrate binding"/>
    <property type="evidence" value="ECO:0007669"/>
    <property type="project" value="InterPro"/>
</dbReference>
<reference evidence="3" key="1">
    <citation type="submission" date="2020-10" db="EMBL/GenBank/DDBJ databases">
        <authorList>
            <person name="Gilroy R."/>
        </authorList>
    </citation>
    <scope>NUCLEOTIDE SEQUENCE</scope>
    <source>
        <strain evidence="3">ChiGjej2B2-16831</strain>
    </source>
</reference>
<comment type="caution">
    <text evidence="3">The sequence shown here is derived from an EMBL/GenBank/DDBJ whole genome shotgun (WGS) entry which is preliminary data.</text>
</comment>
<evidence type="ECO:0000259" key="2">
    <source>
        <dbReference type="Pfam" id="PF00963"/>
    </source>
</evidence>
<feature type="non-terminal residue" evidence="3">
    <location>
        <position position="141"/>
    </location>
</feature>
<reference evidence="3" key="2">
    <citation type="journal article" date="2021" name="PeerJ">
        <title>Extensive microbial diversity within the chicken gut microbiome revealed by metagenomics and culture.</title>
        <authorList>
            <person name="Gilroy R."/>
            <person name="Ravi A."/>
            <person name="Getino M."/>
            <person name="Pursley I."/>
            <person name="Horton D.L."/>
            <person name="Alikhan N.F."/>
            <person name="Baker D."/>
            <person name="Gharbi K."/>
            <person name="Hall N."/>
            <person name="Watson M."/>
            <person name="Adriaenssens E.M."/>
            <person name="Foster-Nyarko E."/>
            <person name="Jarju S."/>
            <person name="Secka A."/>
            <person name="Antonio M."/>
            <person name="Oren A."/>
            <person name="Chaudhuri R.R."/>
            <person name="La Ragione R."/>
            <person name="Hildebrand F."/>
            <person name="Pallen M.J."/>
        </authorList>
    </citation>
    <scope>NUCLEOTIDE SEQUENCE</scope>
    <source>
        <strain evidence="3">ChiGjej2B2-16831</strain>
    </source>
</reference>
<dbReference type="CDD" id="cd08547">
    <property type="entry name" value="Type_II_cohesin"/>
    <property type="match status" value="1"/>
</dbReference>
<evidence type="ECO:0000313" key="4">
    <source>
        <dbReference type="Proteomes" id="UP000824128"/>
    </source>
</evidence>
<name>A0A9D1N3E3_9FIRM</name>
<evidence type="ECO:0000256" key="1">
    <source>
        <dbReference type="SAM" id="SignalP"/>
    </source>
</evidence>
<keyword evidence="1" id="KW-0732">Signal</keyword>
<gene>
    <name evidence="3" type="ORF">IAD24_02505</name>
</gene>
<dbReference type="AlphaFoldDB" id="A0A9D1N3E3"/>
<dbReference type="Gene3D" id="2.60.40.680">
    <property type="match status" value="1"/>
</dbReference>
<dbReference type="EMBL" id="DVNZ01000081">
    <property type="protein sequence ID" value="HIU94009.1"/>
    <property type="molecule type" value="Genomic_DNA"/>
</dbReference>
<dbReference type="Pfam" id="PF00963">
    <property type="entry name" value="Cohesin"/>
    <property type="match status" value="1"/>
</dbReference>
<dbReference type="GO" id="GO:0000272">
    <property type="term" value="P:polysaccharide catabolic process"/>
    <property type="evidence" value="ECO:0007669"/>
    <property type="project" value="InterPro"/>
</dbReference>